<dbReference type="GO" id="GO:0016301">
    <property type="term" value="F:kinase activity"/>
    <property type="evidence" value="ECO:0007669"/>
    <property type="project" value="InterPro"/>
</dbReference>
<gene>
    <name evidence="2" type="ORF">AAW00_08350</name>
</gene>
<dbReference type="SUPFAM" id="SSF111331">
    <property type="entry name" value="NAD kinase/diacylglycerol kinase-like"/>
    <property type="match status" value="1"/>
</dbReference>
<dbReference type="InterPro" id="IPR001206">
    <property type="entry name" value="Diacylglycerol_kinase_cat_dom"/>
</dbReference>
<proteinExistence type="predicted"/>
<dbReference type="EMBL" id="LBHB01000002">
    <property type="protein sequence ID" value="KLE34262.1"/>
    <property type="molecule type" value="Genomic_DNA"/>
</dbReference>
<sequence>MLGGIHTFERLPQVGEEAGVRRRPANERASSPVRARPLVGLIRNARSHRNESADAPTTERDDVIVARPDRRSELIDILADFAARQVDGIAIDGGDGTIRDVLTCGAGIFGEDWPPLIVLPAGKTNALAIDLAIPTDWTLDAALAAMADGRMTERRPLVIAQRDDARAQVRGFIFGAGLFNRCIALGQKSHDLGAFNAAVVGFTAAWSVLQAFFGSSDNGWRSGTAMRVSEADGREVPHFGGLPEGERFLLFASSLEHLPAGLDPMRGLAGKVRMIVLDNPRRSLLLRIGAVMRGRASEATLRRGVHRLGGDSFDIDLGDTFVLDGEAFPPGTYRLSAGAPLRFVTP</sequence>
<organism evidence="2 3">
    <name type="scientific">Aurantiacibacter luteus</name>
    <dbReference type="NCBI Taxonomy" id="1581420"/>
    <lineage>
        <taxon>Bacteria</taxon>
        <taxon>Pseudomonadati</taxon>
        <taxon>Pseudomonadota</taxon>
        <taxon>Alphaproteobacteria</taxon>
        <taxon>Sphingomonadales</taxon>
        <taxon>Erythrobacteraceae</taxon>
        <taxon>Aurantiacibacter</taxon>
    </lineage>
</organism>
<evidence type="ECO:0000313" key="3">
    <source>
        <dbReference type="Proteomes" id="UP000053464"/>
    </source>
</evidence>
<evidence type="ECO:0000259" key="1">
    <source>
        <dbReference type="PROSITE" id="PS50146"/>
    </source>
</evidence>
<feature type="domain" description="DAGKc" evidence="1">
    <location>
        <begin position="85"/>
        <end position="166"/>
    </location>
</feature>
<dbReference type="PATRIC" id="fig|1581420.6.peg.1716"/>
<dbReference type="InterPro" id="IPR017438">
    <property type="entry name" value="ATP-NAD_kinase_N"/>
</dbReference>
<evidence type="ECO:0000313" key="2">
    <source>
        <dbReference type="EMBL" id="KLE34262.1"/>
    </source>
</evidence>
<accession>A0A0G9MU48</accession>
<dbReference type="PROSITE" id="PS50146">
    <property type="entry name" value="DAGK"/>
    <property type="match status" value="1"/>
</dbReference>
<dbReference type="AlphaFoldDB" id="A0A0G9MU48"/>
<name>A0A0G9MU48_9SPHN</name>
<reference evidence="2 3" key="1">
    <citation type="submission" date="2015-04" db="EMBL/GenBank/DDBJ databases">
        <title>The draft genome sequence of Erythrobacter luteus KA37.</title>
        <authorList>
            <person name="Zhuang L."/>
            <person name="Liu Y."/>
            <person name="Shao Z."/>
        </authorList>
    </citation>
    <scope>NUCLEOTIDE SEQUENCE [LARGE SCALE GENOMIC DNA]</scope>
    <source>
        <strain evidence="2 3">KA37</strain>
    </source>
</reference>
<comment type="caution">
    <text evidence="2">The sequence shown here is derived from an EMBL/GenBank/DDBJ whole genome shotgun (WGS) entry which is preliminary data.</text>
</comment>
<dbReference type="STRING" id="1581420.AAW00_08350"/>
<dbReference type="Gene3D" id="3.40.50.10330">
    <property type="entry name" value="Probable inorganic polyphosphate/atp-NAD kinase, domain 1"/>
    <property type="match status" value="1"/>
</dbReference>
<dbReference type="Proteomes" id="UP000053464">
    <property type="component" value="Unassembled WGS sequence"/>
</dbReference>
<protein>
    <recommendedName>
        <fullName evidence="1">DAGKc domain-containing protein</fullName>
    </recommendedName>
</protein>
<dbReference type="OrthoDB" id="7209949at2"/>
<dbReference type="InterPro" id="IPR016064">
    <property type="entry name" value="NAD/diacylglycerol_kinase_sf"/>
</dbReference>
<dbReference type="Pfam" id="PF00781">
    <property type="entry name" value="DAGK_cat"/>
    <property type="match status" value="1"/>
</dbReference>
<keyword evidence="3" id="KW-1185">Reference proteome</keyword>